<feature type="transmembrane region" description="Helical" evidence="5">
    <location>
        <begin position="306"/>
        <end position="327"/>
    </location>
</feature>
<feature type="transmembrane region" description="Helical" evidence="5">
    <location>
        <begin position="184"/>
        <end position="205"/>
    </location>
</feature>
<evidence type="ECO:0008006" key="8">
    <source>
        <dbReference type="Google" id="ProtNLM"/>
    </source>
</evidence>
<dbReference type="AlphaFoldDB" id="V5FW97"/>
<organism evidence="6 7">
    <name type="scientific">Byssochlamys spectabilis (strain No. 5 / NBRC 109023)</name>
    <name type="common">Paecilomyces variotii</name>
    <dbReference type="NCBI Taxonomy" id="1356009"/>
    <lineage>
        <taxon>Eukaryota</taxon>
        <taxon>Fungi</taxon>
        <taxon>Dikarya</taxon>
        <taxon>Ascomycota</taxon>
        <taxon>Pezizomycotina</taxon>
        <taxon>Eurotiomycetes</taxon>
        <taxon>Eurotiomycetidae</taxon>
        <taxon>Eurotiales</taxon>
        <taxon>Thermoascaceae</taxon>
        <taxon>Paecilomyces</taxon>
    </lineage>
</organism>
<dbReference type="EMBL" id="BAUL01000041">
    <property type="protein sequence ID" value="GAD92882.1"/>
    <property type="molecule type" value="Genomic_DNA"/>
</dbReference>
<evidence type="ECO:0000313" key="6">
    <source>
        <dbReference type="EMBL" id="GAD92882.1"/>
    </source>
</evidence>
<proteinExistence type="predicted"/>
<dbReference type="PANTHER" id="PTHR23294">
    <property type="entry name" value="ET TRANSLATION PRODUCT-RELATED"/>
    <property type="match status" value="1"/>
</dbReference>
<accession>V5FW97</accession>
<feature type="transmembrane region" description="Helical" evidence="5">
    <location>
        <begin position="23"/>
        <end position="46"/>
    </location>
</feature>
<dbReference type="Gene3D" id="1.20.1250.20">
    <property type="entry name" value="MFS general substrate transporter like domains"/>
    <property type="match status" value="1"/>
</dbReference>
<evidence type="ECO:0000256" key="2">
    <source>
        <dbReference type="ARBA" id="ARBA00022692"/>
    </source>
</evidence>
<dbReference type="SUPFAM" id="SSF103473">
    <property type="entry name" value="MFS general substrate transporter"/>
    <property type="match status" value="1"/>
</dbReference>
<feature type="transmembrane region" description="Helical" evidence="5">
    <location>
        <begin position="347"/>
        <end position="372"/>
    </location>
</feature>
<feature type="transmembrane region" description="Helical" evidence="5">
    <location>
        <begin position="150"/>
        <end position="172"/>
    </location>
</feature>
<feature type="transmembrane region" description="Helical" evidence="5">
    <location>
        <begin position="58"/>
        <end position="81"/>
    </location>
</feature>
<keyword evidence="4 5" id="KW-0472">Membrane</keyword>
<evidence type="ECO:0000256" key="4">
    <source>
        <dbReference type="ARBA" id="ARBA00023136"/>
    </source>
</evidence>
<dbReference type="InterPro" id="IPR010291">
    <property type="entry name" value="Ion_channel_UNC-93"/>
</dbReference>
<evidence type="ECO:0000256" key="1">
    <source>
        <dbReference type="ARBA" id="ARBA00004141"/>
    </source>
</evidence>
<dbReference type="InterPro" id="IPR036259">
    <property type="entry name" value="MFS_trans_sf"/>
</dbReference>
<keyword evidence="3 5" id="KW-1133">Transmembrane helix</keyword>
<gene>
    <name evidence="6" type="ORF">PVAR5_1479</name>
</gene>
<protein>
    <recommendedName>
        <fullName evidence="8">Major facilitator superfamily domain-containing protein</fullName>
    </recommendedName>
</protein>
<evidence type="ECO:0000256" key="5">
    <source>
        <dbReference type="SAM" id="Phobius"/>
    </source>
</evidence>
<dbReference type="PANTHER" id="PTHR23294:SF59">
    <property type="entry name" value="UNC93-LIKE PROTEIN C922.05C"/>
    <property type="match status" value="1"/>
</dbReference>
<dbReference type="HOGENOM" id="CLU_030884_0_0_1"/>
<dbReference type="Proteomes" id="UP000018001">
    <property type="component" value="Unassembled WGS sequence"/>
</dbReference>
<dbReference type="InParanoid" id="V5FW97"/>
<comment type="caution">
    <text evidence="6">The sequence shown here is derived from an EMBL/GenBank/DDBJ whole genome shotgun (WGS) entry which is preliminary data.</text>
</comment>
<keyword evidence="2 5" id="KW-0812">Transmembrane</keyword>
<sequence>MVRYYEKAVKIPFLPQLRLNSPYWQNVIMGLLVGVTAGLYVALNLLGAGGGKPNSAQTVQVVNATLCAVWFFSASFGGSVLNTVGPAVTACLGVLGYIIYVGSLMYFDHTGKEGFPIFAGVAIGVSAGLIFVTMGYIAMSYSEEQERGTYITMSINLQALGSVVGGIIPLLINRNSTETTGVPTAVYVVFMVMMGLGACAAFLLMPPSRVVRDEGTQVATIKARGFIEELKANLEIFRDWKLLIMIPAFLPAECFLVYGGSVNAYRNNLRTRCLLSFIAVVLQIPCGYGLQKVLDHKKWKRRNRAFIGLAIVGVPLMAAWIWEIIRVRNYDRSSPPENGLDWSEPEFGAIFVLFMLNWVSSSLWQYIILYFLGTLTNSPRKSANYAGVFRGFLGAGEAICFGVDSISVPYIKEAGVIFCFYATGVLVFTYLAAFHITDTEYFTGEEGVVVPKHVLEEHTHDAKGTEEVVLADADNDKKCVE</sequence>
<feature type="transmembrane region" description="Helical" evidence="5">
    <location>
        <begin position="415"/>
        <end position="436"/>
    </location>
</feature>
<dbReference type="eggNOG" id="KOG3098">
    <property type="taxonomic scope" value="Eukaryota"/>
</dbReference>
<comment type="subcellular location">
    <subcellularLocation>
        <location evidence="1">Membrane</location>
        <topology evidence="1">Multi-pass membrane protein</topology>
    </subcellularLocation>
</comment>
<evidence type="ECO:0000313" key="7">
    <source>
        <dbReference type="Proteomes" id="UP000018001"/>
    </source>
</evidence>
<reference evidence="7" key="1">
    <citation type="journal article" date="2014" name="Genome Announc.">
        <title>Draft genome sequence of the formaldehyde-resistant fungus Byssochlamys spectabilis No. 5 (anamorph Paecilomyces variotii No. 5) (NBRC109023).</title>
        <authorList>
            <person name="Oka T."/>
            <person name="Ekino K."/>
            <person name="Fukuda K."/>
            <person name="Nomura Y."/>
        </authorList>
    </citation>
    <scope>NUCLEOTIDE SEQUENCE [LARGE SCALE GENOMIC DNA]</scope>
    <source>
        <strain evidence="7">No. 5 / NBRC 109023</strain>
    </source>
</reference>
<dbReference type="InterPro" id="IPR051617">
    <property type="entry name" value="UNC-93-like_regulator"/>
</dbReference>
<dbReference type="GO" id="GO:0016020">
    <property type="term" value="C:membrane"/>
    <property type="evidence" value="ECO:0007669"/>
    <property type="project" value="UniProtKB-SubCell"/>
</dbReference>
<dbReference type="OrthoDB" id="196103at2759"/>
<keyword evidence="7" id="KW-1185">Reference proteome</keyword>
<feature type="transmembrane region" description="Helical" evidence="5">
    <location>
        <begin position="114"/>
        <end position="138"/>
    </location>
</feature>
<dbReference type="Pfam" id="PF05978">
    <property type="entry name" value="UNC-93"/>
    <property type="match status" value="1"/>
</dbReference>
<evidence type="ECO:0000256" key="3">
    <source>
        <dbReference type="ARBA" id="ARBA00022989"/>
    </source>
</evidence>
<name>V5FW97_BYSSN</name>
<feature type="transmembrane region" description="Helical" evidence="5">
    <location>
        <begin position="87"/>
        <end position="107"/>
    </location>
</feature>